<reference evidence="2 3" key="1">
    <citation type="submission" date="2010-05" db="EMBL/GenBank/DDBJ databases">
        <title>The Genome Sequence of Thecamonas trahens ATCC 50062.</title>
        <authorList>
            <consortium name="The Broad Institute Genome Sequencing Platform"/>
            <person name="Russ C."/>
            <person name="Cuomo C."/>
            <person name="Shea T."/>
            <person name="Young S.K."/>
            <person name="Zeng Q."/>
            <person name="Koehrsen M."/>
            <person name="Haas B."/>
            <person name="Borodovsky M."/>
            <person name="Guigo R."/>
            <person name="Alvarado L."/>
            <person name="Berlin A."/>
            <person name="Bochicchio J."/>
            <person name="Borenstein D."/>
            <person name="Chapman S."/>
            <person name="Chen Z."/>
            <person name="Freedman E."/>
            <person name="Gellesch M."/>
            <person name="Goldberg J."/>
            <person name="Griggs A."/>
            <person name="Gujja S."/>
            <person name="Heilman E."/>
            <person name="Heiman D."/>
            <person name="Hepburn T."/>
            <person name="Howarth C."/>
            <person name="Jen D."/>
            <person name="Larson L."/>
            <person name="Mehta T."/>
            <person name="Park D."/>
            <person name="Pearson M."/>
            <person name="Roberts A."/>
            <person name="Saif S."/>
            <person name="Shenoy N."/>
            <person name="Sisk P."/>
            <person name="Stolte C."/>
            <person name="Sykes S."/>
            <person name="Thomson T."/>
            <person name="Walk T."/>
            <person name="White J."/>
            <person name="Yandava C."/>
            <person name="Burger G."/>
            <person name="Gray M.W."/>
            <person name="Holland P.W.H."/>
            <person name="King N."/>
            <person name="Lang F.B.F."/>
            <person name="Roger A.J."/>
            <person name="Ruiz-Trillo I."/>
            <person name="Lander E."/>
            <person name="Nusbaum C."/>
        </authorList>
    </citation>
    <scope>NUCLEOTIDE SEQUENCE [LARGE SCALE GENOMIC DNA]</scope>
    <source>
        <strain evidence="2 3">ATCC 50062</strain>
    </source>
</reference>
<dbReference type="PANTHER" id="PTHR31964:SF113">
    <property type="entry name" value="USPA DOMAIN-CONTAINING PROTEIN"/>
    <property type="match status" value="1"/>
</dbReference>
<dbReference type="GeneID" id="25563322"/>
<dbReference type="InterPro" id="IPR006015">
    <property type="entry name" value="Universal_stress_UspA"/>
</dbReference>
<proteinExistence type="predicted"/>
<sequence>MADNTQSSYRWDPELVETGGRHVAIALDASPHSRTALSSALVVLRKDADRLTLIMVLHHKHGLVAKALQATGLAHDNVHPLADEQDYADFLVAFKDAAGIGRPYPTANLTGDEADDAVFAGEALDAAVDSGFDAVLDVIISSKPKNALLDYAERSRANAARCPGGDECVRPGFVHDPIDLLVLGSRGRSGISSWLLGSVSASLAKLAPLPTMIAKAPLPYDVACNDGPAKWMVAMDMRPEGFPSSLRAVASLVPIIRPDDTLILLSVLSVEEAVGVSDDQYEKRPAKALFNSLPAVLADYGITARTEFQVGHPGSQICAVADAEGIDVLALGCRDSTADGMFALGSVSQHVVTHAEVPVVWISK</sequence>
<dbReference type="EMBL" id="GL349446">
    <property type="protein sequence ID" value="KNC47312.1"/>
    <property type="molecule type" value="Genomic_DNA"/>
</dbReference>
<evidence type="ECO:0000313" key="2">
    <source>
        <dbReference type="EMBL" id="KNC47312.1"/>
    </source>
</evidence>
<keyword evidence="3" id="KW-1185">Reference proteome</keyword>
<gene>
    <name evidence="2" type="ORF">AMSG_03746</name>
</gene>
<protein>
    <recommendedName>
        <fullName evidence="1">UspA domain-containing protein</fullName>
    </recommendedName>
</protein>
<name>A0A0L0D4M6_THETB</name>
<feature type="domain" description="UspA" evidence="1">
    <location>
        <begin position="232"/>
        <end position="360"/>
    </location>
</feature>
<evidence type="ECO:0000313" key="3">
    <source>
        <dbReference type="Proteomes" id="UP000054408"/>
    </source>
</evidence>
<dbReference type="Proteomes" id="UP000054408">
    <property type="component" value="Unassembled WGS sequence"/>
</dbReference>
<dbReference type="Pfam" id="PF00582">
    <property type="entry name" value="Usp"/>
    <property type="match status" value="2"/>
</dbReference>
<dbReference type="PANTHER" id="PTHR31964">
    <property type="entry name" value="ADENINE NUCLEOTIDE ALPHA HYDROLASES-LIKE SUPERFAMILY PROTEIN"/>
    <property type="match status" value="1"/>
</dbReference>
<accession>A0A0L0D4M6</accession>
<dbReference type="RefSeq" id="XP_013759653.1">
    <property type="nucleotide sequence ID" value="XM_013904199.1"/>
</dbReference>
<dbReference type="PRINTS" id="PR01438">
    <property type="entry name" value="UNVRSLSTRESS"/>
</dbReference>
<dbReference type="InterPro" id="IPR006016">
    <property type="entry name" value="UspA"/>
</dbReference>
<dbReference type="OrthoDB" id="843225at2759"/>
<dbReference type="SUPFAM" id="SSF52402">
    <property type="entry name" value="Adenine nucleotide alpha hydrolases-like"/>
    <property type="match status" value="2"/>
</dbReference>
<feature type="domain" description="UspA" evidence="1">
    <location>
        <begin position="178"/>
        <end position="215"/>
    </location>
</feature>
<evidence type="ECO:0000259" key="1">
    <source>
        <dbReference type="Pfam" id="PF00582"/>
    </source>
</evidence>
<dbReference type="AlphaFoldDB" id="A0A0L0D4M6"/>
<organism evidence="2 3">
    <name type="scientific">Thecamonas trahens ATCC 50062</name>
    <dbReference type="NCBI Taxonomy" id="461836"/>
    <lineage>
        <taxon>Eukaryota</taxon>
        <taxon>Apusozoa</taxon>
        <taxon>Apusomonadida</taxon>
        <taxon>Apusomonadidae</taxon>
        <taxon>Thecamonas</taxon>
    </lineage>
</organism>
<dbReference type="InterPro" id="IPR014729">
    <property type="entry name" value="Rossmann-like_a/b/a_fold"/>
</dbReference>
<dbReference type="Gene3D" id="3.40.50.620">
    <property type="entry name" value="HUPs"/>
    <property type="match status" value="2"/>
</dbReference>